<evidence type="ECO:0000259" key="4">
    <source>
        <dbReference type="PROSITE" id="PS51123"/>
    </source>
</evidence>
<dbReference type="InterPro" id="IPR006665">
    <property type="entry name" value="OmpA-like"/>
</dbReference>
<organism evidence="5 6">
    <name type="scientific">Bacteroides faecichinchillae</name>
    <dbReference type="NCBI Taxonomy" id="871325"/>
    <lineage>
        <taxon>Bacteria</taxon>
        <taxon>Pseudomonadati</taxon>
        <taxon>Bacteroidota</taxon>
        <taxon>Bacteroidia</taxon>
        <taxon>Bacteroidales</taxon>
        <taxon>Bacteroidaceae</taxon>
        <taxon>Bacteroides</taxon>
    </lineage>
</organism>
<dbReference type="SUPFAM" id="SSF103088">
    <property type="entry name" value="OmpA-like"/>
    <property type="match status" value="1"/>
</dbReference>
<feature type="coiled-coil region" evidence="2">
    <location>
        <begin position="232"/>
        <end position="259"/>
    </location>
</feature>
<keyword evidence="6" id="KW-1185">Reference proteome</keyword>
<dbReference type="Gene3D" id="3.30.1330.60">
    <property type="entry name" value="OmpA-like domain"/>
    <property type="match status" value="1"/>
</dbReference>
<dbReference type="STRING" id="871325.SAMN05444349_13027"/>
<keyword evidence="1" id="KW-0472">Membrane</keyword>
<dbReference type="GO" id="GO:0016020">
    <property type="term" value="C:membrane"/>
    <property type="evidence" value="ECO:0007669"/>
    <property type="project" value="UniProtKB-UniRule"/>
</dbReference>
<dbReference type="CDD" id="cd07185">
    <property type="entry name" value="OmpA_C-like"/>
    <property type="match status" value="1"/>
</dbReference>
<reference evidence="5 6" key="1">
    <citation type="submission" date="2016-11" db="EMBL/GenBank/DDBJ databases">
        <authorList>
            <person name="Jaros S."/>
            <person name="Januszkiewicz K."/>
            <person name="Wedrychowicz H."/>
        </authorList>
    </citation>
    <scope>NUCLEOTIDE SEQUENCE [LARGE SCALE GENOMIC DNA]</scope>
    <source>
        <strain evidence="5 6">DSM 26883</strain>
    </source>
</reference>
<gene>
    <name evidence="5" type="ORF">SAMN05444349_13027</name>
</gene>
<keyword evidence="3" id="KW-0732">Signal</keyword>
<dbReference type="EMBL" id="FQVD01000030">
    <property type="protein sequence ID" value="SHF68987.1"/>
    <property type="molecule type" value="Genomic_DNA"/>
</dbReference>
<evidence type="ECO:0000313" key="6">
    <source>
        <dbReference type="Proteomes" id="UP000184436"/>
    </source>
</evidence>
<dbReference type="PANTHER" id="PTHR30329:SF21">
    <property type="entry name" value="LIPOPROTEIN YIAD-RELATED"/>
    <property type="match status" value="1"/>
</dbReference>
<feature type="chain" id="PRO_5030031350" evidence="3">
    <location>
        <begin position="22"/>
        <end position="379"/>
    </location>
</feature>
<name>A0A1M5DPR3_9BACE</name>
<evidence type="ECO:0000256" key="1">
    <source>
        <dbReference type="PROSITE-ProRule" id="PRU00473"/>
    </source>
</evidence>
<dbReference type="InterPro" id="IPR050330">
    <property type="entry name" value="Bact_OuterMem_StrucFunc"/>
</dbReference>
<feature type="domain" description="OmpA-like" evidence="4">
    <location>
        <begin position="271"/>
        <end position="379"/>
    </location>
</feature>
<dbReference type="InterPro" id="IPR036737">
    <property type="entry name" value="OmpA-like_sf"/>
</dbReference>
<feature type="signal peptide" evidence="3">
    <location>
        <begin position="1"/>
        <end position="21"/>
    </location>
</feature>
<evidence type="ECO:0000256" key="2">
    <source>
        <dbReference type="SAM" id="Coils"/>
    </source>
</evidence>
<keyword evidence="2" id="KW-0175">Coiled coil</keyword>
<dbReference type="Pfam" id="PF00691">
    <property type="entry name" value="OmpA"/>
    <property type="match status" value="1"/>
</dbReference>
<dbReference type="OrthoDB" id="1522982at2"/>
<dbReference type="PANTHER" id="PTHR30329">
    <property type="entry name" value="STATOR ELEMENT OF FLAGELLAR MOTOR COMPLEX"/>
    <property type="match status" value="1"/>
</dbReference>
<proteinExistence type="predicted"/>
<dbReference type="AlphaFoldDB" id="A0A1M5DPR3"/>
<sequence length="379" mass="41299">MKSKLVILSLLLAGAAVTANAQTKEKFTSERFKDNIFISVGGGAQVCVNPDNSDYGLGKAITPLIHVSLGKWVNPTWGFRGQVAGLWSTLNSKHLNGVETVVGNQTTWYKIKNKKYFTLRADALYNLSNSICGYNPDRLFTLSVFAGPGLTFAKTYGDQDKLNALINGSVGLMGQFNINDYWDINIEARGEVSPSIFGKYSNAYTDGAVSLTAGVTYTFGGKKFISCNGVDQDAINDEVNRYRSQLEKAKADLDAAKRALANVKPEVREVVKTVQVPGPRAVFFKIGKATIDDYGLVNLKLAAKVMKENPNKKYKIAGYADKATGSVALNKKLADKRAQAVYDALVKEGVNKDQLEVIGYGGTDNMFGKNFLNRVVILE</sequence>
<evidence type="ECO:0000256" key="3">
    <source>
        <dbReference type="SAM" id="SignalP"/>
    </source>
</evidence>
<accession>A0A1M5DPR3</accession>
<dbReference type="PROSITE" id="PS51123">
    <property type="entry name" value="OMPA_2"/>
    <property type="match status" value="1"/>
</dbReference>
<dbReference type="RefSeq" id="WP_025075622.1">
    <property type="nucleotide sequence ID" value="NZ_FQVD01000030.1"/>
</dbReference>
<dbReference type="Proteomes" id="UP000184436">
    <property type="component" value="Unassembled WGS sequence"/>
</dbReference>
<evidence type="ECO:0000313" key="5">
    <source>
        <dbReference type="EMBL" id="SHF68987.1"/>
    </source>
</evidence>
<protein>
    <submittedName>
        <fullName evidence="5">OmpA family protein</fullName>
    </submittedName>
</protein>